<dbReference type="InterPro" id="IPR006575">
    <property type="entry name" value="RWD_dom"/>
</dbReference>
<feature type="compositionally biased region" description="Basic residues" evidence="9">
    <location>
        <begin position="441"/>
        <end position="451"/>
    </location>
</feature>
<keyword evidence="5 8" id="KW-0863">Zinc-finger</keyword>
<organism evidence="13 14">
    <name type="scientific">Acropora cervicornis</name>
    <name type="common">Staghorn coral</name>
    <dbReference type="NCBI Taxonomy" id="6130"/>
    <lineage>
        <taxon>Eukaryota</taxon>
        <taxon>Metazoa</taxon>
        <taxon>Cnidaria</taxon>
        <taxon>Anthozoa</taxon>
        <taxon>Hexacorallia</taxon>
        <taxon>Scleractinia</taxon>
        <taxon>Astrocoeniina</taxon>
        <taxon>Acroporidae</taxon>
        <taxon>Acropora</taxon>
    </lineage>
</organism>
<evidence type="ECO:0000256" key="2">
    <source>
        <dbReference type="ARBA" id="ARBA00022679"/>
    </source>
</evidence>
<reference evidence="13" key="2">
    <citation type="journal article" date="2023" name="Science">
        <title>Genomic signatures of disease resistance in endangered staghorn corals.</title>
        <authorList>
            <person name="Vollmer S.V."/>
            <person name="Selwyn J.D."/>
            <person name="Despard B.A."/>
            <person name="Roesel C.L."/>
        </authorList>
    </citation>
    <scope>NUCLEOTIDE SEQUENCE</scope>
    <source>
        <strain evidence="13">K2</strain>
    </source>
</reference>
<dbReference type="CDD" id="cd20341">
    <property type="entry name" value="BRcat_RBR_RNF14"/>
    <property type="match status" value="1"/>
</dbReference>
<dbReference type="PROSITE" id="PS00518">
    <property type="entry name" value="ZF_RING_1"/>
    <property type="match status" value="1"/>
</dbReference>
<dbReference type="GO" id="GO:0016740">
    <property type="term" value="F:transferase activity"/>
    <property type="evidence" value="ECO:0007669"/>
    <property type="project" value="UniProtKB-KW"/>
</dbReference>
<protein>
    <submittedName>
        <fullName evidence="13">E3 ubiquitin-protein ligase RNF14</fullName>
    </submittedName>
</protein>
<dbReference type="PANTHER" id="PTHR22770">
    <property type="entry name" value="UBIQUITIN CONJUGATING ENZYME 7 INTERACTING PROTEIN-RELATED"/>
    <property type="match status" value="1"/>
</dbReference>
<evidence type="ECO:0000259" key="10">
    <source>
        <dbReference type="PROSITE" id="PS50089"/>
    </source>
</evidence>
<dbReference type="PROSITE" id="PS51873">
    <property type="entry name" value="TRIAD"/>
    <property type="match status" value="1"/>
</dbReference>
<feature type="domain" description="RING-type" evidence="12">
    <location>
        <begin position="292"/>
        <end position="542"/>
    </location>
</feature>
<dbReference type="FunFam" id="3.30.40.10:FF:000137">
    <property type="entry name" value="RanBP-type and C3HC4-type zinc finger-containing protein 1"/>
    <property type="match status" value="1"/>
</dbReference>
<dbReference type="Pfam" id="PF01485">
    <property type="entry name" value="IBR"/>
    <property type="match status" value="2"/>
</dbReference>
<dbReference type="PROSITE" id="PS50908">
    <property type="entry name" value="RWD"/>
    <property type="match status" value="1"/>
</dbReference>
<dbReference type="InterPro" id="IPR002867">
    <property type="entry name" value="IBR_dom"/>
</dbReference>
<accession>A0AAD9QBJ0</accession>
<dbReference type="InterPro" id="IPR051628">
    <property type="entry name" value="LUBAC_E3_Ligases"/>
</dbReference>
<proteinExistence type="predicted"/>
<keyword evidence="2" id="KW-0808">Transferase</keyword>
<evidence type="ECO:0000256" key="6">
    <source>
        <dbReference type="ARBA" id="ARBA00022786"/>
    </source>
</evidence>
<dbReference type="GO" id="GO:0008270">
    <property type="term" value="F:zinc ion binding"/>
    <property type="evidence" value="ECO:0007669"/>
    <property type="project" value="UniProtKB-KW"/>
</dbReference>
<sequence length="625" mass="72031">MAECLETLCEACLVEQEEEITVLRSIFMDDLQARQSVDGKTNICFNLKVKVNIPFDVVDVEAFIPVDFEDPRRHFDSSSSVSSVSSGEFKDSSTGVKVNGASLQSHPEDPPPEPATTSASEADSLDHSPFDCNSEASVIRAKPAFSRSLSLQHWYVRANIRHLTPIYLTCQFPPLYPTKTPPEFSLACLWLTKHQLQKLGEKLMQLWTETPNLPIVFTWVDWLQNYTWEYLQLHSRLVLKESCELMLWPNADENSANSQGREESDFDTQLGAALLNIFEHDLEMKRQVFQQGIHECEICFDERYGSEFHYFDECGHFFCHECLRAHCELHVGSGTVLSLLCPSHDCKTTIPVQMLKLVLDKEKLDRWEHLLLNKTLDIMGDICYCPSCNVAVVVDEDRNLKLGRCANCFFAFCTECYEPWHPGQPCLTDESDSNDEELTKRPRHKKSMKGKNAKEERHDKTEQRKKEKQHKIVLSNLSFIRKMQEQGVYQYCPKCRMAVERIAGCDMMHCTQCRANFCWTCGKEIHGYDHFSTCKDHVKFRAATREPPIGQTMIERYREANPQRHVRTKMCPRCHQKCLKENDNNNHLRCWACKTSFCYQCGKEIKGTVTIHFRATSACAQHSDD</sequence>
<evidence type="ECO:0000256" key="9">
    <source>
        <dbReference type="SAM" id="MobiDB-lite"/>
    </source>
</evidence>
<dbReference type="Gene3D" id="2.20.25.20">
    <property type="match status" value="1"/>
</dbReference>
<dbReference type="PANTHER" id="PTHR22770:SF47">
    <property type="entry name" value="E3 UBIQUITIN-PROTEIN LIGASE RNF216"/>
    <property type="match status" value="1"/>
</dbReference>
<dbReference type="Gene3D" id="3.10.110.10">
    <property type="entry name" value="Ubiquitin Conjugating Enzyme"/>
    <property type="match status" value="1"/>
</dbReference>
<dbReference type="SUPFAM" id="SSF57850">
    <property type="entry name" value="RING/U-box"/>
    <property type="match status" value="4"/>
</dbReference>
<dbReference type="Gene3D" id="1.20.120.1750">
    <property type="match status" value="1"/>
</dbReference>
<keyword evidence="3" id="KW-0479">Metal-binding</keyword>
<dbReference type="Proteomes" id="UP001249851">
    <property type="component" value="Unassembled WGS sequence"/>
</dbReference>
<feature type="compositionally biased region" description="Basic and acidic residues" evidence="9">
    <location>
        <begin position="452"/>
        <end position="465"/>
    </location>
</feature>
<evidence type="ECO:0000313" key="14">
    <source>
        <dbReference type="Proteomes" id="UP001249851"/>
    </source>
</evidence>
<keyword evidence="14" id="KW-1185">Reference proteome</keyword>
<dbReference type="SUPFAM" id="SSF54495">
    <property type="entry name" value="UBC-like"/>
    <property type="match status" value="1"/>
</dbReference>
<evidence type="ECO:0000256" key="3">
    <source>
        <dbReference type="ARBA" id="ARBA00022723"/>
    </source>
</evidence>
<gene>
    <name evidence="13" type="ORF">P5673_019309</name>
</gene>
<keyword evidence="7" id="KW-0862">Zinc</keyword>
<comment type="caution">
    <text evidence="13">The sequence shown here is derived from an EMBL/GenBank/DDBJ whole genome shotgun (WGS) entry which is preliminary data.</text>
</comment>
<feature type="domain" description="RWD" evidence="11">
    <location>
        <begin position="18"/>
        <end position="230"/>
    </location>
</feature>
<dbReference type="SMART" id="SM00591">
    <property type="entry name" value="RWD"/>
    <property type="match status" value="1"/>
</dbReference>
<evidence type="ECO:0000259" key="12">
    <source>
        <dbReference type="PROSITE" id="PS51873"/>
    </source>
</evidence>
<dbReference type="Gene3D" id="3.30.40.10">
    <property type="entry name" value="Zinc/RING finger domain, C3HC4 (zinc finger)"/>
    <property type="match status" value="1"/>
</dbReference>
<dbReference type="InterPro" id="IPR016135">
    <property type="entry name" value="UBQ-conjugating_enzyme/RWD"/>
</dbReference>
<dbReference type="EMBL" id="JARQWQ010000045">
    <property type="protein sequence ID" value="KAK2558193.1"/>
    <property type="molecule type" value="Genomic_DNA"/>
</dbReference>
<dbReference type="Pfam" id="PF05773">
    <property type="entry name" value="RWD"/>
    <property type="match status" value="1"/>
</dbReference>
<dbReference type="PROSITE" id="PS50089">
    <property type="entry name" value="ZF_RING_2"/>
    <property type="match status" value="1"/>
</dbReference>
<reference evidence="13" key="1">
    <citation type="journal article" date="2023" name="G3 (Bethesda)">
        <title>Whole genome assembly and annotation of the endangered Caribbean coral Acropora cervicornis.</title>
        <authorList>
            <person name="Selwyn J.D."/>
            <person name="Vollmer S.V."/>
        </authorList>
    </citation>
    <scope>NUCLEOTIDE SEQUENCE</scope>
    <source>
        <strain evidence="13">K2</strain>
    </source>
</reference>
<evidence type="ECO:0000256" key="5">
    <source>
        <dbReference type="ARBA" id="ARBA00022771"/>
    </source>
</evidence>
<evidence type="ECO:0000313" key="13">
    <source>
        <dbReference type="EMBL" id="KAK2558193.1"/>
    </source>
</evidence>
<feature type="compositionally biased region" description="Low complexity" evidence="9">
    <location>
        <begin position="77"/>
        <end position="86"/>
    </location>
</feature>
<dbReference type="InterPro" id="IPR017907">
    <property type="entry name" value="Znf_RING_CS"/>
</dbReference>
<name>A0AAD9QBJ0_ACRCE</name>
<keyword evidence="6" id="KW-0833">Ubl conjugation pathway</keyword>
<dbReference type="AlphaFoldDB" id="A0AAD9QBJ0"/>
<feature type="region of interest" description="Disordered" evidence="9">
    <location>
        <begin position="430"/>
        <end position="468"/>
    </location>
</feature>
<evidence type="ECO:0000259" key="11">
    <source>
        <dbReference type="PROSITE" id="PS50908"/>
    </source>
</evidence>
<dbReference type="InterPro" id="IPR044066">
    <property type="entry name" value="TRIAD_supradom"/>
</dbReference>
<dbReference type="SMART" id="SM00647">
    <property type="entry name" value="IBR"/>
    <property type="match status" value="3"/>
</dbReference>
<evidence type="ECO:0000256" key="4">
    <source>
        <dbReference type="ARBA" id="ARBA00022737"/>
    </source>
</evidence>
<feature type="domain" description="RING-type" evidence="10">
    <location>
        <begin position="296"/>
        <end position="345"/>
    </location>
</feature>
<evidence type="ECO:0000256" key="7">
    <source>
        <dbReference type="ARBA" id="ARBA00022833"/>
    </source>
</evidence>
<evidence type="ECO:0000256" key="1">
    <source>
        <dbReference type="ARBA" id="ARBA00004906"/>
    </source>
</evidence>
<evidence type="ECO:0000256" key="8">
    <source>
        <dbReference type="PROSITE-ProRule" id="PRU00175"/>
    </source>
</evidence>
<feature type="region of interest" description="Disordered" evidence="9">
    <location>
        <begin position="74"/>
        <end position="126"/>
    </location>
</feature>
<dbReference type="InterPro" id="IPR001841">
    <property type="entry name" value="Znf_RING"/>
</dbReference>
<feature type="compositionally biased region" description="Polar residues" evidence="9">
    <location>
        <begin position="92"/>
        <end position="105"/>
    </location>
</feature>
<comment type="pathway">
    <text evidence="1">Protein modification; protein ubiquitination.</text>
</comment>
<dbReference type="InterPro" id="IPR013083">
    <property type="entry name" value="Znf_RING/FYVE/PHD"/>
</dbReference>
<dbReference type="CDD" id="cd23820">
    <property type="entry name" value="RWD_RNF14"/>
    <property type="match status" value="1"/>
</dbReference>
<keyword evidence="4" id="KW-0677">Repeat</keyword>